<dbReference type="InterPro" id="IPR027417">
    <property type="entry name" value="P-loop_NTPase"/>
</dbReference>
<dbReference type="PANTHER" id="PTHR42698">
    <property type="entry name" value="GTPASE ERA"/>
    <property type="match status" value="1"/>
</dbReference>
<dbReference type="HAMAP" id="MF_00367">
    <property type="entry name" value="GTPase_Era"/>
    <property type="match status" value="1"/>
</dbReference>
<dbReference type="NCBIfam" id="TIGR00436">
    <property type="entry name" value="era"/>
    <property type="match status" value="1"/>
</dbReference>
<dbReference type="GO" id="GO:0005525">
    <property type="term" value="F:GTP binding"/>
    <property type="evidence" value="ECO:0007669"/>
    <property type="project" value="UniProtKB-KW"/>
</dbReference>
<keyword evidence="3" id="KW-0694">RNA-binding</keyword>
<dbReference type="Pfam" id="PF01926">
    <property type="entry name" value="MMR_HSR1"/>
    <property type="match status" value="1"/>
</dbReference>
<keyword evidence="4" id="KW-0342">GTP-binding</keyword>
<dbReference type="AlphaFoldDB" id="D9PH04"/>
<reference evidence="7" key="1">
    <citation type="submission" date="2010-07" db="EMBL/GenBank/DDBJ databases">
        <authorList>
            <consortium name="CONSOLIDER consortium CSD2007-00005"/>
            <person name="Guazzaroni M.-E."/>
            <person name="Richter M."/>
            <person name="Garcia-Salamanca A."/>
            <person name="Yarza P."/>
            <person name="Ferrer M."/>
        </authorList>
    </citation>
    <scope>NUCLEOTIDE SEQUENCE</scope>
</reference>
<evidence type="ECO:0000313" key="7">
    <source>
        <dbReference type="EMBL" id="EFK97159.1"/>
    </source>
</evidence>
<dbReference type="Pfam" id="PF07650">
    <property type="entry name" value="KH_2"/>
    <property type="match status" value="1"/>
</dbReference>
<sequence>MSFLSGFIAIVGPPNVGKSTLLNRILGRKIAIVSPKPQTTRNRITGIYHEPGCQVVFVDTPGIHQTQTPLHRSMVHSAQSAFKEVDLLVLMVEMPHPQPPEIPLLLSGIRKSKRPSVLVINKIDKGPKEKLLPIIAAYSESFSFRCIIPISALTGDGVERLLGELKSMLREGPAFFPEDMQTDQSEMFLVSERIREKIFLHTRQELPYSSAVTVERMEEAPEKNLLSISAKIHVETESQKGILIGKGGKMIKQIGQASREDLEGFFGSRVFLELLVRVDKNWSKDPRALRRLGY</sequence>
<accession>D9PH04</accession>
<dbReference type="InterPro" id="IPR009019">
    <property type="entry name" value="KH_sf_prok-type"/>
</dbReference>
<evidence type="ECO:0000259" key="5">
    <source>
        <dbReference type="PROSITE" id="PS50823"/>
    </source>
</evidence>
<dbReference type="GO" id="GO:0043024">
    <property type="term" value="F:ribosomal small subunit binding"/>
    <property type="evidence" value="ECO:0007669"/>
    <property type="project" value="TreeGrafter"/>
</dbReference>
<feature type="domain" description="Era-type G" evidence="6">
    <location>
        <begin position="4"/>
        <end position="171"/>
    </location>
</feature>
<dbReference type="FunFam" id="3.30.300.20:FF:000003">
    <property type="entry name" value="GTPase Era"/>
    <property type="match status" value="1"/>
</dbReference>
<dbReference type="GO" id="GO:0019843">
    <property type="term" value="F:rRNA binding"/>
    <property type="evidence" value="ECO:0007669"/>
    <property type="project" value="TreeGrafter"/>
</dbReference>
<evidence type="ECO:0000256" key="2">
    <source>
        <dbReference type="ARBA" id="ARBA00022741"/>
    </source>
</evidence>
<evidence type="ECO:0000259" key="6">
    <source>
        <dbReference type="PROSITE" id="PS51713"/>
    </source>
</evidence>
<evidence type="ECO:0000256" key="3">
    <source>
        <dbReference type="ARBA" id="ARBA00022884"/>
    </source>
</evidence>
<dbReference type="InterPro" id="IPR015946">
    <property type="entry name" value="KH_dom-like_a/b"/>
</dbReference>
<dbReference type="NCBIfam" id="TIGR00231">
    <property type="entry name" value="small_GTP"/>
    <property type="match status" value="1"/>
</dbReference>
<dbReference type="InterPro" id="IPR005662">
    <property type="entry name" value="GTPase_Era-like"/>
</dbReference>
<proteinExistence type="inferred from homology"/>
<comment type="similarity">
    <text evidence="1">Belongs to the TRAFAC class TrmE-Era-EngA-EngB-Septin-like GTPase superfamily. Era GTPase family.</text>
</comment>
<dbReference type="InterPro" id="IPR005225">
    <property type="entry name" value="Small_GTP-bd"/>
</dbReference>
<evidence type="ECO:0000256" key="1">
    <source>
        <dbReference type="ARBA" id="ARBA00007921"/>
    </source>
</evidence>
<name>D9PH04_9ZZZZ</name>
<feature type="domain" description="KH type-2" evidence="5">
    <location>
        <begin position="202"/>
        <end position="280"/>
    </location>
</feature>
<dbReference type="PROSITE" id="PS51713">
    <property type="entry name" value="G_ERA"/>
    <property type="match status" value="1"/>
</dbReference>
<dbReference type="NCBIfam" id="NF000908">
    <property type="entry name" value="PRK00089.1"/>
    <property type="match status" value="1"/>
</dbReference>
<dbReference type="GO" id="GO:0005829">
    <property type="term" value="C:cytosol"/>
    <property type="evidence" value="ECO:0007669"/>
    <property type="project" value="TreeGrafter"/>
</dbReference>
<dbReference type="InterPro" id="IPR006073">
    <property type="entry name" value="GTP-bd"/>
</dbReference>
<dbReference type="CDD" id="cd22534">
    <property type="entry name" value="KH-II_Era"/>
    <property type="match status" value="1"/>
</dbReference>
<dbReference type="GO" id="GO:0000028">
    <property type="term" value="P:ribosomal small subunit assembly"/>
    <property type="evidence" value="ECO:0007669"/>
    <property type="project" value="TreeGrafter"/>
</dbReference>
<dbReference type="Gene3D" id="3.40.50.300">
    <property type="entry name" value="P-loop containing nucleotide triphosphate hydrolases"/>
    <property type="match status" value="1"/>
</dbReference>
<dbReference type="PROSITE" id="PS50823">
    <property type="entry name" value="KH_TYPE_2"/>
    <property type="match status" value="1"/>
</dbReference>
<organism evidence="7">
    <name type="scientific">sediment metagenome</name>
    <dbReference type="NCBI Taxonomy" id="749907"/>
    <lineage>
        <taxon>unclassified sequences</taxon>
        <taxon>metagenomes</taxon>
        <taxon>ecological metagenomes</taxon>
    </lineage>
</organism>
<reference evidence="7" key="2">
    <citation type="journal article" date="2011" name="Microb. Ecol.">
        <title>Taxonomic and Functional Metagenomic Profiling of the Microbial Community in the Anoxic Sediment of a Sub-saline Shallow Lake (Laguna de Carrizo, Central Spain).</title>
        <authorList>
            <person name="Ferrer M."/>
            <person name="Guazzaroni M.E."/>
            <person name="Richter M."/>
            <person name="Garcia-Salamanca A."/>
            <person name="Yarza P."/>
            <person name="Suarez-Suarez A."/>
            <person name="Solano J."/>
            <person name="Alcaide M."/>
            <person name="van Dillewijn P."/>
            <person name="Molina-Henares M.A."/>
            <person name="Lopez-Cortes N."/>
            <person name="Al-Ramahi Y."/>
            <person name="Guerrero C."/>
            <person name="Acosta A."/>
            <person name="de Eugenio L.I."/>
            <person name="Martinez V."/>
            <person name="Marques S."/>
            <person name="Rojo F."/>
            <person name="Santero E."/>
            <person name="Genilloud O."/>
            <person name="Perez-Perez J."/>
            <person name="Rossello-Mora R."/>
            <person name="Ramos J.L."/>
        </authorList>
    </citation>
    <scope>NUCLEOTIDE SEQUENCE</scope>
</reference>
<comment type="caution">
    <text evidence="7">The sequence shown here is derived from an EMBL/GenBank/DDBJ whole genome shotgun (WGS) entry which is preliminary data.</text>
</comment>
<dbReference type="PANTHER" id="PTHR42698:SF1">
    <property type="entry name" value="GTPASE ERA, MITOCHONDRIAL"/>
    <property type="match status" value="1"/>
</dbReference>
<dbReference type="CDD" id="cd04163">
    <property type="entry name" value="Era"/>
    <property type="match status" value="1"/>
</dbReference>
<dbReference type="SUPFAM" id="SSF54814">
    <property type="entry name" value="Prokaryotic type KH domain (KH-domain type II)"/>
    <property type="match status" value="1"/>
</dbReference>
<keyword evidence="2" id="KW-0547">Nucleotide-binding</keyword>
<protein>
    <submittedName>
        <fullName evidence="7">GTP-binding protein</fullName>
    </submittedName>
</protein>
<dbReference type="InterPro" id="IPR004044">
    <property type="entry name" value="KH_dom_type_2"/>
</dbReference>
<dbReference type="InterPro" id="IPR030388">
    <property type="entry name" value="G_ERA_dom"/>
</dbReference>
<dbReference type="SUPFAM" id="SSF52540">
    <property type="entry name" value="P-loop containing nucleoside triphosphate hydrolases"/>
    <property type="match status" value="1"/>
</dbReference>
<gene>
    <name evidence="7" type="primary">era</name>
    <name evidence="7" type="ORF">LDC_0801</name>
</gene>
<dbReference type="EMBL" id="ADZX01000340">
    <property type="protein sequence ID" value="EFK97159.1"/>
    <property type="molecule type" value="Genomic_DNA"/>
</dbReference>
<dbReference type="Gene3D" id="3.30.300.20">
    <property type="match status" value="1"/>
</dbReference>
<evidence type="ECO:0000256" key="4">
    <source>
        <dbReference type="ARBA" id="ARBA00023134"/>
    </source>
</evidence>